<organism evidence="1">
    <name type="scientific">Klosneuvirus KNV1</name>
    <dbReference type="NCBI Taxonomy" id="1977640"/>
    <lineage>
        <taxon>Viruses</taxon>
        <taxon>Varidnaviria</taxon>
        <taxon>Bamfordvirae</taxon>
        <taxon>Nucleocytoviricota</taxon>
        <taxon>Megaviricetes</taxon>
        <taxon>Imitervirales</taxon>
        <taxon>Mimiviridae</taxon>
        <taxon>Klosneuvirinae</taxon>
        <taxon>Klosneuvirus</taxon>
    </lineage>
</organism>
<proteinExistence type="predicted"/>
<evidence type="ECO:0000313" key="1">
    <source>
        <dbReference type="EMBL" id="ARF11399.1"/>
    </source>
</evidence>
<dbReference type="EMBL" id="KY684108">
    <property type="protein sequence ID" value="ARF11399.1"/>
    <property type="molecule type" value="Genomic_DNA"/>
</dbReference>
<gene>
    <name evidence="1" type="ORF">Klosneuvirus_1_256</name>
</gene>
<sequence length="277" mass="32294">MDDSKLVNVNLVDITDCDLYIDEESNEMIDEESNEMIDEESNEMIDENVLKNISWADSVEQELSTSMDTRIFMNDQKNEYTINIDNVISSKIECLPDINIMEYQTIIINNLRKEIKSTDDKISEQLDINTLLLKLTWLKETSKYLSDKLGLTIVLHNDNDPTTLSRSSYKFCDNNFECQYNYNIKKHYGCYARHYVHNLVNADIIALLNYIIGNKTNLSQIVVSEIRKSINTISFVIGHMYEELKNAQTFNFFNSKDNHIERNPKKKKNKKVLVQTS</sequence>
<name>A0A1V0SI55_9VIRU</name>
<protein>
    <submittedName>
        <fullName evidence="1">Uncharacterized protein</fullName>
    </submittedName>
</protein>
<reference evidence="1" key="1">
    <citation type="journal article" date="2017" name="Science">
        <title>Giant viruses with an expanded complement of translation system components.</title>
        <authorList>
            <person name="Schulz F."/>
            <person name="Yutin N."/>
            <person name="Ivanova N.N."/>
            <person name="Ortega D.R."/>
            <person name="Lee T.K."/>
            <person name="Vierheilig J."/>
            <person name="Daims H."/>
            <person name="Horn M."/>
            <person name="Wagner M."/>
            <person name="Jensen G.J."/>
            <person name="Kyrpides N.C."/>
            <person name="Koonin E.V."/>
            <person name="Woyke T."/>
        </authorList>
    </citation>
    <scope>NUCLEOTIDE SEQUENCE</scope>
    <source>
        <strain evidence="1">KNV1</strain>
    </source>
</reference>
<accession>A0A1V0SI55</accession>